<accession>A0AAW1BQ44</accession>
<evidence type="ECO:0000259" key="1">
    <source>
        <dbReference type="PROSITE" id="PS50058"/>
    </source>
</evidence>
<dbReference type="InterPro" id="IPR036284">
    <property type="entry name" value="GGL_sf"/>
</dbReference>
<keyword evidence="3" id="KW-1185">Reference proteome</keyword>
<sequence>MSGASNVAAMKKVVQQLRLEASVSRVKVWDRCERKGAVCHLDLDSRAFLFFRGKEKNKRHLANQGGTPPLLQNGECVIG</sequence>
<reference evidence="2 3" key="1">
    <citation type="journal article" date="2024" name="Proc. Natl. Acad. Sci. U.S.A.">
        <title>The genetic regulatory architecture and epigenomic basis for age-related changes in rattlesnake venom.</title>
        <authorList>
            <person name="Hogan M.P."/>
            <person name="Holding M.L."/>
            <person name="Nystrom G.S."/>
            <person name="Colston T.J."/>
            <person name="Bartlett D.A."/>
            <person name="Mason A.J."/>
            <person name="Ellsworth S.A."/>
            <person name="Rautsaw R.M."/>
            <person name="Lawrence K.C."/>
            <person name="Strickland J.L."/>
            <person name="He B."/>
            <person name="Fraser P."/>
            <person name="Margres M.J."/>
            <person name="Gilbert D.M."/>
            <person name="Gibbs H.L."/>
            <person name="Parkinson C.L."/>
            <person name="Rokyta D.R."/>
        </authorList>
    </citation>
    <scope>NUCLEOTIDE SEQUENCE [LARGE SCALE GENOMIC DNA]</scope>
    <source>
        <strain evidence="2">DRR0105</strain>
    </source>
</reference>
<dbReference type="Proteomes" id="UP001474421">
    <property type="component" value="Unassembled WGS sequence"/>
</dbReference>
<protein>
    <submittedName>
        <fullName evidence="2">Guanine nucleotide-binding protein subunit gamma</fullName>
    </submittedName>
</protein>
<comment type="caution">
    <text evidence="2">The sequence shown here is derived from an EMBL/GenBank/DDBJ whole genome shotgun (WGS) entry which is preliminary data.</text>
</comment>
<dbReference type="InterPro" id="IPR015898">
    <property type="entry name" value="G-protein_gamma-like_dom"/>
</dbReference>
<gene>
    <name evidence="2" type="ORF">NXF25_008935</name>
</gene>
<evidence type="ECO:0000313" key="2">
    <source>
        <dbReference type="EMBL" id="KAK9404108.1"/>
    </source>
</evidence>
<feature type="domain" description="G protein gamma" evidence="1">
    <location>
        <begin position="3"/>
        <end position="79"/>
    </location>
</feature>
<dbReference type="AlphaFoldDB" id="A0AAW1BQ44"/>
<dbReference type="PROSITE" id="PS50058">
    <property type="entry name" value="G_PROTEIN_GAMMA"/>
    <property type="match status" value="1"/>
</dbReference>
<dbReference type="Gene3D" id="4.10.260.10">
    <property type="entry name" value="Transducin (heterotrimeric G protein), gamma chain"/>
    <property type="match status" value="1"/>
</dbReference>
<dbReference type="EMBL" id="JAOTOJ010000003">
    <property type="protein sequence ID" value="KAK9404108.1"/>
    <property type="molecule type" value="Genomic_DNA"/>
</dbReference>
<proteinExistence type="predicted"/>
<organism evidence="2 3">
    <name type="scientific">Crotalus adamanteus</name>
    <name type="common">Eastern diamondback rattlesnake</name>
    <dbReference type="NCBI Taxonomy" id="8729"/>
    <lineage>
        <taxon>Eukaryota</taxon>
        <taxon>Metazoa</taxon>
        <taxon>Chordata</taxon>
        <taxon>Craniata</taxon>
        <taxon>Vertebrata</taxon>
        <taxon>Euteleostomi</taxon>
        <taxon>Lepidosauria</taxon>
        <taxon>Squamata</taxon>
        <taxon>Bifurcata</taxon>
        <taxon>Unidentata</taxon>
        <taxon>Episquamata</taxon>
        <taxon>Toxicofera</taxon>
        <taxon>Serpentes</taxon>
        <taxon>Colubroidea</taxon>
        <taxon>Viperidae</taxon>
        <taxon>Crotalinae</taxon>
        <taxon>Crotalus</taxon>
    </lineage>
</organism>
<evidence type="ECO:0000313" key="3">
    <source>
        <dbReference type="Proteomes" id="UP001474421"/>
    </source>
</evidence>
<name>A0AAW1BQ44_CROAD</name>
<dbReference type="GO" id="GO:0007186">
    <property type="term" value="P:G protein-coupled receptor signaling pathway"/>
    <property type="evidence" value="ECO:0007669"/>
    <property type="project" value="InterPro"/>
</dbReference>